<evidence type="ECO:0000256" key="1">
    <source>
        <dbReference type="SAM" id="Coils"/>
    </source>
</evidence>
<keyword evidence="1" id="KW-0175">Coiled coil</keyword>
<feature type="compositionally biased region" description="Low complexity" evidence="2">
    <location>
        <begin position="430"/>
        <end position="441"/>
    </location>
</feature>
<feature type="region of interest" description="Disordered" evidence="2">
    <location>
        <begin position="2432"/>
        <end position="2455"/>
    </location>
</feature>
<feature type="region of interest" description="Disordered" evidence="2">
    <location>
        <begin position="80"/>
        <end position="153"/>
    </location>
</feature>
<gene>
    <name evidence="3" type="ORF">Cvel_22853</name>
</gene>
<feature type="coiled-coil region" evidence="1">
    <location>
        <begin position="180"/>
        <end position="207"/>
    </location>
</feature>
<evidence type="ECO:0000256" key="2">
    <source>
        <dbReference type="SAM" id="MobiDB-lite"/>
    </source>
</evidence>
<dbReference type="EMBL" id="CDMZ01001427">
    <property type="protein sequence ID" value="CEM32386.1"/>
    <property type="molecule type" value="Genomic_DNA"/>
</dbReference>
<feature type="compositionally biased region" description="Basic and acidic residues" evidence="2">
    <location>
        <begin position="23"/>
        <end position="32"/>
    </location>
</feature>
<organism evidence="3">
    <name type="scientific">Chromera velia CCMP2878</name>
    <dbReference type="NCBI Taxonomy" id="1169474"/>
    <lineage>
        <taxon>Eukaryota</taxon>
        <taxon>Sar</taxon>
        <taxon>Alveolata</taxon>
        <taxon>Colpodellida</taxon>
        <taxon>Chromeraceae</taxon>
        <taxon>Chromera</taxon>
    </lineage>
</organism>
<feature type="region of interest" description="Disordered" evidence="2">
    <location>
        <begin position="2620"/>
        <end position="2640"/>
    </location>
</feature>
<feature type="region of interest" description="Disordered" evidence="2">
    <location>
        <begin position="2674"/>
        <end position="2706"/>
    </location>
</feature>
<feature type="compositionally biased region" description="Polar residues" evidence="2">
    <location>
        <begin position="395"/>
        <end position="404"/>
    </location>
</feature>
<feature type="compositionally biased region" description="Basic and acidic residues" evidence="2">
    <location>
        <begin position="2276"/>
        <end position="2286"/>
    </location>
</feature>
<feature type="region of interest" description="Disordered" evidence="2">
    <location>
        <begin position="1"/>
        <end position="58"/>
    </location>
</feature>
<feature type="compositionally biased region" description="Basic and acidic residues" evidence="2">
    <location>
        <begin position="43"/>
        <end position="58"/>
    </location>
</feature>
<feature type="region of interest" description="Disordered" evidence="2">
    <location>
        <begin position="2243"/>
        <end position="2293"/>
    </location>
</feature>
<feature type="region of interest" description="Disordered" evidence="2">
    <location>
        <begin position="648"/>
        <end position="736"/>
    </location>
</feature>
<name>A0A0G4GPV5_9ALVE</name>
<feature type="region of interest" description="Disordered" evidence="2">
    <location>
        <begin position="385"/>
        <end position="447"/>
    </location>
</feature>
<feature type="region of interest" description="Disordered" evidence="2">
    <location>
        <begin position="2474"/>
        <end position="2508"/>
    </location>
</feature>
<protein>
    <submittedName>
        <fullName evidence="3">Uncharacterized protein</fullName>
    </submittedName>
</protein>
<sequence length="2706" mass="293408">MSMNREEAEEIGTQAAEGAVLRLLKEENEGVNRSEGGLGQKGQEGEEHASASHQIEKEKLVKQIALLEEKVSKLKEKLKRRTREVALLSEPPAQNDHLTESEAFTFLKKRPETSDDDEDLNDASPEGENLSIVPVGDTSKAEPPSPSGRKKQPAVDVLYASRAELVAEVVWLRAEHGRLRNDLRLSAERLNRSKQRSEEDKRSLESQLRDQALIAEAAGSLEAMRKKILDSTNEAAKWKTRLTAMEVERDLANRMKEAAELRLRESVMRSETEKVERAAASRLTERKLEEAEARIADLQSALELAKDEGGGEGLRLQIRNLQQDLTQEKHKLRAAEAQAEQSRQTMLALQKRTMALQQNLEREETETVEGAAAVMQKFDVPTRTKTLKQAELSPRATQTDPSGTNTGGLLRSPGGQEGTRKSADVGVGGAPSSSSATSPVGENTLVDPNSSAAVLQDLAARAQKAERELTERNRQVVVMGAQVESVKTRAAEQQLQLENELFKARQEIEMIRSEGSRLLAKKKKKLKEAIENERRKMRKDIDATLQAERERAERENREVIDSGTFYLTLRTPAYSPDREPTLLHYLSSFLQTSVSRLRVIESVDLHEDTPLDEIVDSFQEMSLHALQKQQSAYRAFNTTQTAKIMQMENQKDVKEAVEEETGEGEGEDKKERPATANSQGTEVPGRLRPTAEDAEKEAVSPAPLRGSQAQPEPQAEEELGAEPGPPSEKGHQTVSGGAMSVAGSAALSRPASTGTGRYKNTATSLYPGLGSTKAVLSSQGPFSPAATVTKDQLGSMPLIRLMVEISEDPQTLSDPKQNSAVLVNKLGKDIQRGSSLLEDLGVCAMTILRGAGHVKVRWPADRCRLMDKRGLQLGGRYLVVSAYKLSDPFAVRVLASDSLTGQDWLVHLMESDVARLVGQKSKLLRDYLLEKNLVEAVRSSLRLVSREGEELLCAVEHSIAPPSVLNDRAVAADTFAALQETIRRSRLAPMPRGDLALSPASHSNDQNLKTVGTFSNVPTDALATLAHAAHTTGFLKAAEGPRLMGVPDLGLAPAAFDDAYSQRTQVLDELLETATAPYSPRTASKLMDAAAGAPPQLTYGESLGTGVKSVRFFEHLVRLGRDDDGDGEGEAHFFYLTGTCEQKTGEEEGVDFRFCLAQQGSCKNLEVVISNAPSSGGSRLHAESREFKDGLMALLLVDEIPYPPSFLMRVTEMKQNETSWRSPGFAVVIPKPDVLQFAQTGTLSLVSPVPLAQAGAIKLGNRARLLAFAHTDALEATTKVVQRPEGLLTTDPSGRLGESSQQPLASLSAALEAQGRRGDGDIFEVGEGGRMTVSISTGTALGKAGSAEALLLGEDRSEAVWLNEETVRQRERARETVHGRLIQEVLGDAARTQKPLCRVSRKMTFEDQTSLYTVTAYERQEPFYHLVLVAQEAGTDRSFPLLVDATRIFQLSACEPQPIPGMNAANSHAIGQQDEKQRASTALLLADAAEFQSVRGVQNLVLPSATAPPPPLRSTGVIPGTSQGPHIPRLHYQTTAGLGLISGGPERRALQALPQAEALEWWSSGDRQGAEIFSGEIELDVEAETKKWIVADRLRASGRHKQEETDGNEDVKDPDIIRLQVRIFHEAQAADAAVCVHNFMVIARDPDYVSTPSTEGGDTDEEAKRHAAGFYSLRLNDRILSHVLPPVDHDLLDIAHKDALIQRIVDSLDLQEASHLTKRPPSADSVSSTSRAGILALTPPPEAGARFTPDGLVLVLRSLPRSLLRSGKKDIRGDALVSELNAEETISVPPVGGILTDLTTLPKRPAGPGAGWKKVARTLRTFTGVPIAFFLDSEGGGLWHRFGLYDPTASLELVREQPDPWGAGRSQWTASIPTSDDPQPFKVYVEHRKMRGQACVLGLSEHAFPHMVVGMAWAVETGEDVRVAVRDDAVNGMVPRSVRDKLAEIVEQQLRFGTVSSNATPGEAGNRLFDMSGTTKDTLKGDATGTAPKIPVVSCLFRPTDFQASGSQLLYSGSRTLTVSAGGGGSPPLSNTALRPLSGTEEGGVPVVTDPSRRKQKYQVNVSVTKKQYCSEFTLAIEVTPENGDGKLHLLTLSDKTTPKPLSVYAEVRNICGLQLLVAAVEDSDPRCLRLCVSHPRTGFLWQLIVRDGQPGADNSTIPGSAVLTTKDEKTAGMAGAPLIFPRATDPPGRRQELLAFFLQKFAPHAAASAGGSPTLVASGEMDMTKSTWNRPESPSQLRHTSALTAGARGGPRTGFPMGTRTLLSSTDGFVTEGGTAEREKEREKGVPASETAGPKAERLFRCTQRLYNGKPVVISLVREEAPGAIPPSRFKLMMFNPQLHREFVLHLPPPLLDRLMEAFALPPLSELLQSRAFGSSKGFTAEGGETPEDLTPEQKTLRENFIRVVMGHVYVKPEGNALELRASVDLPSLSAERQSTSAKGIKTGPVSPTGGAKGLVGGAPGRLRFAHRIDFQGGDAQPDAMSPSARHQQLQSEKEAEKEKEKRCDPGALVVAKEKEDPLDHLNKIRVEVFEGTEPEDLLTFNLNLRIRISQVLPGGDLRIQGVFDLHESSPLLEEWLFRSRAPYLLSACREGDLIEAILDHAYTYRHSHDLAEVEGGRPVASTDFQGGESGGAGGSESLPERSVKLGFVEISQSAGATVEDLDALPGYMRPDDAGVGMEAERRGAPLGGAGTPLLGLGEEGEDSD</sequence>
<dbReference type="VEuPathDB" id="CryptoDB:Cvel_22853"/>
<reference evidence="3" key="1">
    <citation type="submission" date="2014-11" db="EMBL/GenBank/DDBJ databases">
        <authorList>
            <person name="Otto D Thomas"/>
            <person name="Naeem Raeece"/>
        </authorList>
    </citation>
    <scope>NUCLEOTIDE SEQUENCE</scope>
</reference>
<feature type="coiled-coil region" evidence="1">
    <location>
        <begin position="244"/>
        <end position="366"/>
    </location>
</feature>
<feature type="compositionally biased region" description="Basic and acidic residues" evidence="2">
    <location>
        <begin position="689"/>
        <end position="698"/>
    </location>
</feature>
<feature type="compositionally biased region" description="Acidic residues" evidence="2">
    <location>
        <begin position="657"/>
        <end position="666"/>
    </location>
</feature>
<accession>A0A0G4GPV5</accession>
<feature type="compositionally biased region" description="Basic and acidic residues" evidence="2">
    <location>
        <begin position="2493"/>
        <end position="2506"/>
    </location>
</feature>
<feature type="coiled-coil region" evidence="1">
    <location>
        <begin position="452"/>
        <end position="558"/>
    </location>
</feature>
<proteinExistence type="predicted"/>
<evidence type="ECO:0000313" key="3">
    <source>
        <dbReference type="EMBL" id="CEM32386.1"/>
    </source>
</evidence>